<dbReference type="Proteomes" id="UP000327493">
    <property type="component" value="Chromosome 24"/>
</dbReference>
<proteinExistence type="predicted"/>
<gene>
    <name evidence="1" type="ORF">FQN60_006715</name>
</gene>
<comment type="caution">
    <text evidence="1">The sequence shown here is derived from an EMBL/GenBank/DDBJ whole genome shotgun (WGS) entry which is preliminary data.</text>
</comment>
<evidence type="ECO:0000313" key="2">
    <source>
        <dbReference type="Proteomes" id="UP000327493"/>
    </source>
</evidence>
<accession>A0A5J5CCY9</accession>
<dbReference type="EMBL" id="VOFY01000024">
    <property type="protein sequence ID" value="KAA8579622.1"/>
    <property type="molecule type" value="Genomic_DNA"/>
</dbReference>
<keyword evidence="2" id="KW-1185">Reference proteome</keyword>
<evidence type="ECO:0000313" key="1">
    <source>
        <dbReference type="EMBL" id="KAA8579622.1"/>
    </source>
</evidence>
<organism evidence="1 2">
    <name type="scientific">Etheostoma spectabile</name>
    <name type="common">orangethroat darter</name>
    <dbReference type="NCBI Taxonomy" id="54343"/>
    <lineage>
        <taxon>Eukaryota</taxon>
        <taxon>Metazoa</taxon>
        <taxon>Chordata</taxon>
        <taxon>Craniata</taxon>
        <taxon>Vertebrata</taxon>
        <taxon>Euteleostomi</taxon>
        <taxon>Actinopterygii</taxon>
        <taxon>Neopterygii</taxon>
        <taxon>Teleostei</taxon>
        <taxon>Neoteleostei</taxon>
        <taxon>Acanthomorphata</taxon>
        <taxon>Eupercaria</taxon>
        <taxon>Perciformes</taxon>
        <taxon>Percoidei</taxon>
        <taxon>Percidae</taxon>
        <taxon>Etheostomatinae</taxon>
        <taxon>Etheostoma</taxon>
    </lineage>
</organism>
<name>A0A5J5CCY9_9PERO</name>
<dbReference type="AlphaFoldDB" id="A0A5J5CCY9"/>
<reference evidence="1 2" key="1">
    <citation type="submission" date="2019-08" db="EMBL/GenBank/DDBJ databases">
        <title>A chromosome-level genome assembly, high-density linkage maps, and genome scans reveal the genomic architecture of hybrid incompatibilities underlying speciation via character displacement in darters (Percidae: Etheostominae).</title>
        <authorList>
            <person name="Moran R.L."/>
            <person name="Catchen J.M."/>
            <person name="Fuller R.C."/>
        </authorList>
    </citation>
    <scope>NUCLEOTIDE SEQUENCE [LARGE SCALE GENOMIC DNA]</scope>
    <source>
        <strain evidence="1">EspeVRDwgs_2016</strain>
        <tissue evidence="1">Muscle</tissue>
    </source>
</reference>
<sequence length="118" mass="13404">MVTTVPVIVGKGQRLKMNCIPRLTICFNVFLLQYPKSTLKGLTKFAKGSYGGKRARIKLESVQVPSIRVAWVPQVSPVPYAFCLRHIAQWTLPPERAPPWFEIGTEYTLPTHPYKCVF</sequence>
<protein>
    <submittedName>
        <fullName evidence="1">Uncharacterized protein</fullName>
    </submittedName>
</protein>